<dbReference type="InterPro" id="IPR036249">
    <property type="entry name" value="Thioredoxin-like_sf"/>
</dbReference>
<organism evidence="6 7">
    <name type="scientific">Desulfacinum hydrothermale DSM 13146</name>
    <dbReference type="NCBI Taxonomy" id="1121390"/>
    <lineage>
        <taxon>Bacteria</taxon>
        <taxon>Pseudomonadati</taxon>
        <taxon>Thermodesulfobacteriota</taxon>
        <taxon>Syntrophobacteria</taxon>
        <taxon>Syntrophobacterales</taxon>
        <taxon>Syntrophobacteraceae</taxon>
        <taxon>Desulfacinum</taxon>
    </lineage>
</organism>
<dbReference type="GO" id="GO:0045454">
    <property type="term" value="P:cell redox homeostasis"/>
    <property type="evidence" value="ECO:0007669"/>
    <property type="project" value="TreeGrafter"/>
</dbReference>
<dbReference type="Proteomes" id="UP000192783">
    <property type="component" value="Unassembled WGS sequence"/>
</dbReference>
<dbReference type="GO" id="GO:0005829">
    <property type="term" value="C:cytosol"/>
    <property type="evidence" value="ECO:0007669"/>
    <property type="project" value="TreeGrafter"/>
</dbReference>
<dbReference type="AlphaFoldDB" id="A0A1W1X9X8"/>
<dbReference type="Gene3D" id="3.40.30.10">
    <property type="entry name" value="Glutaredoxin"/>
    <property type="match status" value="1"/>
</dbReference>
<dbReference type="EMBL" id="FWXF01000003">
    <property type="protein sequence ID" value="SMC20624.1"/>
    <property type="molecule type" value="Genomic_DNA"/>
</dbReference>
<dbReference type="PANTHER" id="PTHR10681">
    <property type="entry name" value="THIOREDOXIN PEROXIDASE"/>
    <property type="match status" value="1"/>
</dbReference>
<dbReference type="Pfam" id="PF00578">
    <property type="entry name" value="AhpC-TSA"/>
    <property type="match status" value="1"/>
</dbReference>
<proteinExistence type="inferred from homology"/>
<sequence length="84" mass="9185">MPEMKDGCVKAARGPIVPTVEPATANVDAKLQEGSKMQARVGKEAIDFEANAYIEGVGFQPIKLSDYKGKWIVLCFYPGDFTFV</sequence>
<dbReference type="STRING" id="1121390.SAMN02746041_00976"/>
<dbReference type="InterPro" id="IPR050217">
    <property type="entry name" value="Peroxiredoxin"/>
</dbReference>
<evidence type="ECO:0000256" key="3">
    <source>
        <dbReference type="ARBA" id="ARBA00032824"/>
    </source>
</evidence>
<feature type="domain" description="Alkyl hydroperoxide reductase subunit C/ Thiol specific antioxidant" evidence="5">
    <location>
        <begin position="41"/>
        <end position="84"/>
    </location>
</feature>
<evidence type="ECO:0000259" key="5">
    <source>
        <dbReference type="Pfam" id="PF00578"/>
    </source>
</evidence>
<keyword evidence="7" id="KW-1185">Reference proteome</keyword>
<gene>
    <name evidence="6" type="ORF">SAMN02746041_00976</name>
</gene>
<dbReference type="PANTHER" id="PTHR10681:SF128">
    <property type="entry name" value="THIOREDOXIN-DEPENDENT PEROXIDE REDUCTASE, MITOCHONDRIAL"/>
    <property type="match status" value="1"/>
</dbReference>
<dbReference type="GO" id="GO:0042744">
    <property type="term" value="P:hydrogen peroxide catabolic process"/>
    <property type="evidence" value="ECO:0007669"/>
    <property type="project" value="TreeGrafter"/>
</dbReference>
<protein>
    <recommendedName>
        <fullName evidence="3">Thioredoxin peroxidase</fullName>
    </recommendedName>
</protein>
<keyword evidence="2" id="KW-0560">Oxidoreductase</keyword>
<dbReference type="InterPro" id="IPR000866">
    <property type="entry name" value="AhpC/TSA"/>
</dbReference>
<evidence type="ECO:0000313" key="7">
    <source>
        <dbReference type="Proteomes" id="UP000192783"/>
    </source>
</evidence>
<reference evidence="6 7" key="1">
    <citation type="submission" date="2017-04" db="EMBL/GenBank/DDBJ databases">
        <authorList>
            <person name="Afonso C.L."/>
            <person name="Miller P.J."/>
            <person name="Scott M.A."/>
            <person name="Spackman E."/>
            <person name="Goraichik I."/>
            <person name="Dimitrov K.M."/>
            <person name="Suarez D.L."/>
            <person name="Swayne D.E."/>
        </authorList>
    </citation>
    <scope>NUCLEOTIDE SEQUENCE [LARGE SCALE GENOMIC DNA]</scope>
    <source>
        <strain evidence="6 7">DSM 13146</strain>
    </source>
</reference>
<name>A0A1W1X9X8_9BACT</name>
<dbReference type="GO" id="GO:0033554">
    <property type="term" value="P:cellular response to stress"/>
    <property type="evidence" value="ECO:0007669"/>
    <property type="project" value="TreeGrafter"/>
</dbReference>
<evidence type="ECO:0000256" key="2">
    <source>
        <dbReference type="ARBA" id="ARBA00023002"/>
    </source>
</evidence>
<dbReference type="SUPFAM" id="SSF52833">
    <property type="entry name" value="Thioredoxin-like"/>
    <property type="match status" value="1"/>
</dbReference>
<comment type="similarity">
    <text evidence="1">Belongs to the peroxiredoxin family. AhpC/Prx1 subfamily.</text>
</comment>
<evidence type="ECO:0000256" key="4">
    <source>
        <dbReference type="ARBA" id="ARBA00037420"/>
    </source>
</evidence>
<accession>A0A1W1X9X8</accession>
<comment type="function">
    <text evidence="4">Thiol-specific peroxidase that catalyzes the reduction of hydrogen peroxide and organic hydroperoxides to water and alcohols, respectively. Plays a role in cell protection against oxidative stress by detoxifying peroxides.</text>
</comment>
<evidence type="ECO:0000256" key="1">
    <source>
        <dbReference type="ARBA" id="ARBA00009796"/>
    </source>
</evidence>
<dbReference type="GO" id="GO:0008379">
    <property type="term" value="F:thioredoxin peroxidase activity"/>
    <property type="evidence" value="ECO:0007669"/>
    <property type="project" value="TreeGrafter"/>
</dbReference>
<evidence type="ECO:0000313" key="6">
    <source>
        <dbReference type="EMBL" id="SMC20624.1"/>
    </source>
</evidence>
<dbReference type="GO" id="GO:0006979">
    <property type="term" value="P:response to oxidative stress"/>
    <property type="evidence" value="ECO:0007669"/>
    <property type="project" value="TreeGrafter"/>
</dbReference>